<dbReference type="InterPro" id="IPR011011">
    <property type="entry name" value="Znf_FYVE_PHD"/>
</dbReference>
<dbReference type="Pfam" id="PF03184">
    <property type="entry name" value="DDE_1"/>
    <property type="match status" value="1"/>
</dbReference>
<reference evidence="3 4" key="1">
    <citation type="journal article" date="2022" name="Allergy">
        <title>Genome assembly and annotation of Periplaneta americana reveal a comprehensive cockroach allergen profile.</title>
        <authorList>
            <person name="Wang L."/>
            <person name="Xiong Q."/>
            <person name="Saelim N."/>
            <person name="Wang L."/>
            <person name="Nong W."/>
            <person name="Wan A.T."/>
            <person name="Shi M."/>
            <person name="Liu X."/>
            <person name="Cao Q."/>
            <person name="Hui J.H.L."/>
            <person name="Sookrung N."/>
            <person name="Leung T.F."/>
            <person name="Tungtrongchitr A."/>
            <person name="Tsui S.K.W."/>
        </authorList>
    </citation>
    <scope>NUCLEOTIDE SEQUENCE [LARGE SCALE GENOMIC DNA]</scope>
    <source>
        <strain evidence="3">PWHHKU_190912</strain>
    </source>
</reference>
<protein>
    <recommendedName>
        <fullName evidence="2">DDE-1 domain-containing protein</fullName>
    </recommendedName>
</protein>
<name>A0ABQ8TI37_PERAM</name>
<dbReference type="SUPFAM" id="SSF57903">
    <property type="entry name" value="FYVE/PHD zinc finger"/>
    <property type="match status" value="1"/>
</dbReference>
<dbReference type="EMBL" id="JAJSOF020000009">
    <property type="protein sequence ID" value="KAJ4446099.1"/>
    <property type="molecule type" value="Genomic_DNA"/>
</dbReference>
<evidence type="ECO:0000256" key="1">
    <source>
        <dbReference type="SAM" id="MobiDB-lite"/>
    </source>
</evidence>
<gene>
    <name evidence="3" type="ORF">ANN_12791</name>
</gene>
<organism evidence="3 4">
    <name type="scientific">Periplaneta americana</name>
    <name type="common">American cockroach</name>
    <name type="synonym">Blatta americana</name>
    <dbReference type="NCBI Taxonomy" id="6978"/>
    <lineage>
        <taxon>Eukaryota</taxon>
        <taxon>Metazoa</taxon>
        <taxon>Ecdysozoa</taxon>
        <taxon>Arthropoda</taxon>
        <taxon>Hexapoda</taxon>
        <taxon>Insecta</taxon>
        <taxon>Pterygota</taxon>
        <taxon>Neoptera</taxon>
        <taxon>Polyneoptera</taxon>
        <taxon>Dictyoptera</taxon>
        <taxon>Blattodea</taxon>
        <taxon>Blattoidea</taxon>
        <taxon>Blattidae</taxon>
        <taxon>Blattinae</taxon>
        <taxon>Periplaneta</taxon>
    </lineage>
</organism>
<keyword evidence="4" id="KW-1185">Reference proteome</keyword>
<feature type="region of interest" description="Disordered" evidence="1">
    <location>
        <begin position="145"/>
        <end position="175"/>
    </location>
</feature>
<dbReference type="Proteomes" id="UP001148838">
    <property type="component" value="Unassembled WGS sequence"/>
</dbReference>
<evidence type="ECO:0000313" key="3">
    <source>
        <dbReference type="EMBL" id="KAJ4446099.1"/>
    </source>
</evidence>
<feature type="domain" description="DDE-1" evidence="2">
    <location>
        <begin position="70"/>
        <end position="137"/>
    </location>
</feature>
<evidence type="ECO:0000259" key="2">
    <source>
        <dbReference type="Pfam" id="PF03184"/>
    </source>
</evidence>
<sequence length="245" mass="28370">MAFQLAFMKGLNHPFSKNDEAAGRKWLHSFLRRHQELSLRKPQSTPMARIRGFNQENCHHILSNAKPTKDDPVILVLDGHYSHTRNVELLELARVNGAHIVCLPPHCTHKMQLLGVAFMLPFKTYYAQAIEQWLKQNAGRVVTHYQKKQTDKVPTQRKRQKKQSQVSSDSEDEELDEPVYISIDNGDTENDAECLYCNEKFSFDKRGEKWNICTKCGIWCHEECSGDDDYKSFIVLLFGKLDFVL</sequence>
<dbReference type="InterPro" id="IPR004875">
    <property type="entry name" value="DDE_SF_endonuclease_dom"/>
</dbReference>
<evidence type="ECO:0000313" key="4">
    <source>
        <dbReference type="Proteomes" id="UP001148838"/>
    </source>
</evidence>
<proteinExistence type="predicted"/>
<comment type="caution">
    <text evidence="3">The sequence shown here is derived from an EMBL/GenBank/DDBJ whole genome shotgun (WGS) entry which is preliminary data.</text>
</comment>
<accession>A0ABQ8TI37</accession>